<dbReference type="AlphaFoldDB" id="A0A238FFL7"/>
<keyword evidence="3" id="KW-1185">Reference proteome</keyword>
<feature type="region of interest" description="Disordered" evidence="1">
    <location>
        <begin position="290"/>
        <end position="318"/>
    </location>
</feature>
<dbReference type="EMBL" id="FMSP01000008">
    <property type="protein sequence ID" value="SCV71995.1"/>
    <property type="molecule type" value="Genomic_DNA"/>
</dbReference>
<gene>
    <name evidence="2" type="ORF">BQ2448_4689</name>
</gene>
<dbReference type="STRING" id="269621.A0A238FFL7"/>
<name>A0A238FFL7_9BASI</name>
<evidence type="ECO:0000313" key="2">
    <source>
        <dbReference type="EMBL" id="SCV71995.1"/>
    </source>
</evidence>
<feature type="compositionally biased region" description="Polar residues" evidence="1">
    <location>
        <begin position="304"/>
        <end position="314"/>
    </location>
</feature>
<proteinExistence type="predicted"/>
<sequence>MELDDCGGLLDFDSGPDVDEAGVIEAANDVGRVASWSYDANPVRAVKAPAMILPFHHHRPISTWVQAPEKGLTWIPIPCDAGDEAGIERNGMIGCAVPASNLLGATDMAEDVGASRPPVEILPMEDAEGFQIFYELQTRSSSHHTSPLPTSSRSSSTSYPIELDLLPGVKRFAPLEVKLEPAEPSSTIASQPINSPCLGQRTSSFTINIQPSLPRSPTEAEMDAFFGYKLPAAPSAEDRSRQQPCFEPALMKNPDLNRHPPDECHDTAPRKFPLLENFDPGGSLGRSKGIGSVIDSEDGKRTGVIQSHNTSGLRNPQRPLVLPVELQSVPPAKQLSKLAQFQLKPIGPSLQGDARR</sequence>
<evidence type="ECO:0000313" key="3">
    <source>
        <dbReference type="Proteomes" id="UP000198372"/>
    </source>
</evidence>
<evidence type="ECO:0000256" key="1">
    <source>
        <dbReference type="SAM" id="MobiDB-lite"/>
    </source>
</evidence>
<accession>A0A238FFL7</accession>
<organism evidence="2 3">
    <name type="scientific">Microbotryum intermedium</name>
    <dbReference type="NCBI Taxonomy" id="269621"/>
    <lineage>
        <taxon>Eukaryota</taxon>
        <taxon>Fungi</taxon>
        <taxon>Dikarya</taxon>
        <taxon>Basidiomycota</taxon>
        <taxon>Pucciniomycotina</taxon>
        <taxon>Microbotryomycetes</taxon>
        <taxon>Microbotryales</taxon>
        <taxon>Microbotryaceae</taxon>
        <taxon>Microbotryum</taxon>
    </lineage>
</organism>
<reference evidence="3" key="1">
    <citation type="submission" date="2016-09" db="EMBL/GenBank/DDBJ databases">
        <authorList>
            <person name="Jeantristanb JTB J.-T."/>
            <person name="Ricardo R."/>
        </authorList>
    </citation>
    <scope>NUCLEOTIDE SEQUENCE [LARGE SCALE GENOMIC DNA]</scope>
</reference>
<dbReference type="Proteomes" id="UP000198372">
    <property type="component" value="Unassembled WGS sequence"/>
</dbReference>
<protein>
    <submittedName>
        <fullName evidence="2">BQ2448_4689 protein</fullName>
    </submittedName>
</protein>